<evidence type="ECO:0000313" key="10">
    <source>
        <dbReference type="EMBL" id="UJO22566.1"/>
    </source>
</evidence>
<dbReference type="Gene3D" id="4.10.60.10">
    <property type="entry name" value="Zinc finger, CCHC-type"/>
    <property type="match status" value="1"/>
</dbReference>
<reference evidence="10" key="2">
    <citation type="journal article" date="2022" name="Microb. Genom.">
        <title>A chromosome-scale genome assembly of the tomato pathogen Cladosporium fulvum reveals a compartmentalized genome architecture and the presence of a dispensable chromosome.</title>
        <authorList>
            <person name="Zaccaron A.Z."/>
            <person name="Chen L.H."/>
            <person name="Samaras A."/>
            <person name="Stergiopoulos I."/>
        </authorList>
    </citation>
    <scope>NUCLEOTIDE SEQUENCE</scope>
    <source>
        <strain evidence="10">Race5_Kim</strain>
    </source>
</reference>
<accession>A0A9Q8PHE3</accession>
<feature type="region of interest" description="Disordered" evidence="8">
    <location>
        <begin position="358"/>
        <end position="404"/>
    </location>
</feature>
<dbReference type="EMBL" id="CP090172">
    <property type="protein sequence ID" value="UJO22566.1"/>
    <property type="molecule type" value="Genomic_DNA"/>
</dbReference>
<name>A0A9Q8PHE3_PASFU</name>
<dbReference type="InterPro" id="IPR001878">
    <property type="entry name" value="Znf_CCHC"/>
</dbReference>
<evidence type="ECO:0000259" key="9">
    <source>
        <dbReference type="PROSITE" id="PS50158"/>
    </source>
</evidence>
<keyword evidence="5" id="KW-0862">Zinc</keyword>
<dbReference type="SMART" id="SM00343">
    <property type="entry name" value="ZnF_C2HC"/>
    <property type="match status" value="4"/>
</dbReference>
<organism evidence="10 11">
    <name type="scientific">Passalora fulva</name>
    <name type="common">Tomato leaf mold</name>
    <name type="synonym">Cladosporium fulvum</name>
    <dbReference type="NCBI Taxonomy" id="5499"/>
    <lineage>
        <taxon>Eukaryota</taxon>
        <taxon>Fungi</taxon>
        <taxon>Dikarya</taxon>
        <taxon>Ascomycota</taxon>
        <taxon>Pezizomycotina</taxon>
        <taxon>Dothideomycetes</taxon>
        <taxon>Dothideomycetidae</taxon>
        <taxon>Mycosphaerellales</taxon>
        <taxon>Mycosphaerellaceae</taxon>
        <taxon>Fulvia</taxon>
    </lineage>
</organism>
<feature type="domain" description="CCHC-type" evidence="9">
    <location>
        <begin position="213"/>
        <end position="227"/>
    </location>
</feature>
<dbReference type="PANTHER" id="PTHR46543:SF1">
    <property type="entry name" value="ZINC FINGER CCHC DOMAIN-CONTAINING PROTEIN 7"/>
    <property type="match status" value="1"/>
</dbReference>
<keyword evidence="4 7" id="KW-0863">Zinc-finger</keyword>
<dbReference type="GeneID" id="71991672"/>
<dbReference type="PROSITE" id="PS50158">
    <property type="entry name" value="ZF_CCHC"/>
    <property type="match status" value="1"/>
</dbReference>
<evidence type="ECO:0000256" key="6">
    <source>
        <dbReference type="ARBA" id="ARBA00023242"/>
    </source>
</evidence>
<evidence type="ECO:0000313" key="11">
    <source>
        <dbReference type="Proteomes" id="UP000756132"/>
    </source>
</evidence>
<evidence type="ECO:0000256" key="2">
    <source>
        <dbReference type="ARBA" id="ARBA00022723"/>
    </source>
</evidence>
<dbReference type="AlphaFoldDB" id="A0A9Q8PHE3"/>
<keyword evidence="11" id="KW-1185">Reference proteome</keyword>
<evidence type="ECO:0000256" key="4">
    <source>
        <dbReference type="ARBA" id="ARBA00022771"/>
    </source>
</evidence>
<keyword evidence="6" id="KW-0539">Nucleus</keyword>
<evidence type="ECO:0000256" key="1">
    <source>
        <dbReference type="ARBA" id="ARBA00004123"/>
    </source>
</evidence>
<dbReference type="GO" id="GO:0071039">
    <property type="term" value="P:nuclear polyadenylation-dependent CUT catabolic process"/>
    <property type="evidence" value="ECO:0007669"/>
    <property type="project" value="TreeGrafter"/>
</dbReference>
<dbReference type="Proteomes" id="UP000756132">
    <property type="component" value="Chromosome 10"/>
</dbReference>
<comment type="subcellular location">
    <subcellularLocation>
        <location evidence="1">Nucleus</location>
    </subcellularLocation>
</comment>
<dbReference type="InterPro" id="IPR051644">
    <property type="entry name" value="TRAMP_AT-DNA-binding"/>
</dbReference>
<proteinExistence type="predicted"/>
<sequence length="404" mass="44757">MSESGDDSRTAAVGRKRKQVSEADRFGAAAAAAAATGWRGVKSRRLSMTSKESGEISSSGGETCRSSNAFSTYEEFKKTAGQDRPQVSFSLSGATRTTQSVDLSNNSQSNPLDDDSSEEDGEIAESSDASTSMSESESSSEEDSEAESDSAPSHARASASPNNTHRDREGDASTMAIKPHPDGMIRLHQLTDKEQDEQYKYFDLRYDDDIIYCMCCGDRGHQARTCPTRRCTHCNAYDKHASHACPTFRKCTRCRQRGHDAPQCTNTQPIIIGNDTCDICSEQGHVEEECAKLWHTSLNPPLKEIAKTAERDMYKVCYHCGDSGYDSHWGDDCPDRYYDERTQGPNLVKTWGKKDAAKFVEPESNNSDVDEEEEREDSEVVQKMESDEPAPAASQNWQVGLFDY</sequence>
<feature type="compositionally biased region" description="Acidic residues" evidence="8">
    <location>
        <begin position="368"/>
        <end position="377"/>
    </location>
</feature>
<dbReference type="GO" id="GO:0003723">
    <property type="term" value="F:RNA binding"/>
    <property type="evidence" value="ECO:0007669"/>
    <property type="project" value="TreeGrafter"/>
</dbReference>
<dbReference type="PANTHER" id="PTHR46543">
    <property type="entry name" value="ZINC FINGER CCHC DOMAIN-CONTAINING PROTEIN 7"/>
    <property type="match status" value="1"/>
</dbReference>
<dbReference type="GO" id="GO:0071037">
    <property type="term" value="P:nuclear polyadenylation-dependent snRNA catabolic process"/>
    <property type="evidence" value="ECO:0007669"/>
    <property type="project" value="TreeGrafter"/>
</dbReference>
<dbReference type="SUPFAM" id="SSF57756">
    <property type="entry name" value="Retrovirus zinc finger-like domains"/>
    <property type="match status" value="1"/>
</dbReference>
<dbReference type="InterPro" id="IPR036875">
    <property type="entry name" value="Znf_CCHC_sf"/>
</dbReference>
<keyword evidence="2" id="KW-0479">Metal-binding</keyword>
<evidence type="ECO:0000256" key="7">
    <source>
        <dbReference type="PROSITE-ProRule" id="PRU00047"/>
    </source>
</evidence>
<feature type="compositionally biased region" description="Low complexity" evidence="8">
    <location>
        <begin position="149"/>
        <end position="160"/>
    </location>
</feature>
<dbReference type="GO" id="GO:0071031">
    <property type="term" value="P:nuclear mRNA surveillance of mRNA 3'-end processing"/>
    <property type="evidence" value="ECO:0007669"/>
    <property type="project" value="TreeGrafter"/>
</dbReference>
<feature type="compositionally biased region" description="Low complexity" evidence="8">
    <location>
        <begin position="126"/>
        <end position="137"/>
    </location>
</feature>
<reference evidence="10" key="1">
    <citation type="submission" date="2021-12" db="EMBL/GenBank/DDBJ databases">
        <authorList>
            <person name="Zaccaron A."/>
            <person name="Stergiopoulos I."/>
        </authorList>
    </citation>
    <scope>NUCLEOTIDE SEQUENCE</scope>
    <source>
        <strain evidence="10">Race5_Kim</strain>
    </source>
</reference>
<dbReference type="GO" id="GO:0031499">
    <property type="term" value="C:TRAMP complex"/>
    <property type="evidence" value="ECO:0007669"/>
    <property type="project" value="TreeGrafter"/>
</dbReference>
<dbReference type="GO" id="GO:0071038">
    <property type="term" value="P:TRAMP-dependent tRNA surveillance pathway"/>
    <property type="evidence" value="ECO:0007669"/>
    <property type="project" value="TreeGrafter"/>
</dbReference>
<dbReference type="GO" id="GO:0008270">
    <property type="term" value="F:zinc ion binding"/>
    <property type="evidence" value="ECO:0007669"/>
    <property type="project" value="UniProtKB-KW"/>
</dbReference>
<feature type="compositionally biased region" description="Acidic residues" evidence="8">
    <location>
        <begin position="112"/>
        <end position="125"/>
    </location>
</feature>
<protein>
    <recommendedName>
        <fullName evidence="9">CCHC-type domain-containing protein</fullName>
    </recommendedName>
</protein>
<feature type="compositionally biased region" description="Acidic residues" evidence="8">
    <location>
        <begin position="138"/>
        <end position="148"/>
    </location>
</feature>
<keyword evidence="3" id="KW-0677">Repeat</keyword>
<evidence type="ECO:0000256" key="5">
    <source>
        <dbReference type="ARBA" id="ARBA00022833"/>
    </source>
</evidence>
<feature type="region of interest" description="Disordered" evidence="8">
    <location>
        <begin position="1"/>
        <end position="184"/>
    </location>
</feature>
<dbReference type="GO" id="GO:0071035">
    <property type="term" value="P:nuclear polyadenylation-dependent rRNA catabolic process"/>
    <property type="evidence" value="ECO:0007669"/>
    <property type="project" value="TreeGrafter"/>
</dbReference>
<dbReference type="GO" id="GO:0071036">
    <property type="term" value="P:nuclear polyadenylation-dependent snoRNA catabolic process"/>
    <property type="evidence" value="ECO:0007669"/>
    <property type="project" value="TreeGrafter"/>
</dbReference>
<dbReference type="RefSeq" id="XP_047766932.1">
    <property type="nucleotide sequence ID" value="XM_047910942.1"/>
</dbReference>
<gene>
    <name evidence="10" type="ORF">CLAFUR5_11794</name>
</gene>
<feature type="compositionally biased region" description="Polar residues" evidence="8">
    <location>
        <begin position="85"/>
        <end position="111"/>
    </location>
</feature>
<evidence type="ECO:0000256" key="8">
    <source>
        <dbReference type="SAM" id="MobiDB-lite"/>
    </source>
</evidence>
<dbReference type="OMA" id="CAKLWHT"/>
<dbReference type="KEGG" id="ffu:CLAFUR5_11794"/>
<evidence type="ECO:0000256" key="3">
    <source>
        <dbReference type="ARBA" id="ARBA00022737"/>
    </source>
</evidence>
<dbReference type="OrthoDB" id="7608935at2759"/>